<dbReference type="Proteomes" id="UP001430953">
    <property type="component" value="Unassembled WGS sequence"/>
</dbReference>
<dbReference type="AlphaFoldDB" id="A0AAW2GFX1"/>
<sequence>MEKNTARVYGIYGWQTPRFTFSAARREIGAREVRQRARRGSSERNGRSARSGFICFSVYLTGSAAARPPFQALVHPLVQPSLAPTARPRLPYGLPFNLRPSSSLPEAVRSSTCAHGGTATAAAAASGRGGGSAGHHDERDCPFRLANTGAIGFLSAATAAAGCRAPVARNWHADFSRILNSEHP</sequence>
<protein>
    <submittedName>
        <fullName evidence="1">Uncharacterized protein</fullName>
    </submittedName>
</protein>
<reference evidence="1 2" key="1">
    <citation type="submission" date="2023-03" db="EMBL/GenBank/DDBJ databases">
        <title>High recombination rates correlate with genetic variation in Cardiocondyla obscurior ants.</title>
        <authorList>
            <person name="Errbii M."/>
        </authorList>
    </citation>
    <scope>NUCLEOTIDE SEQUENCE [LARGE SCALE GENOMIC DNA]</scope>
    <source>
        <strain evidence="1">Alpha-2009</strain>
        <tissue evidence="1">Whole body</tissue>
    </source>
</reference>
<keyword evidence="2" id="KW-1185">Reference proteome</keyword>
<dbReference type="EMBL" id="JADYXP020000004">
    <property type="protein sequence ID" value="KAL0126468.1"/>
    <property type="molecule type" value="Genomic_DNA"/>
</dbReference>
<evidence type="ECO:0000313" key="1">
    <source>
        <dbReference type="EMBL" id="KAL0126468.1"/>
    </source>
</evidence>
<accession>A0AAW2GFX1</accession>
<gene>
    <name evidence="1" type="ORF">PUN28_005080</name>
</gene>
<evidence type="ECO:0000313" key="2">
    <source>
        <dbReference type="Proteomes" id="UP001430953"/>
    </source>
</evidence>
<name>A0AAW2GFX1_9HYME</name>
<comment type="caution">
    <text evidence="1">The sequence shown here is derived from an EMBL/GenBank/DDBJ whole genome shotgun (WGS) entry which is preliminary data.</text>
</comment>
<organism evidence="1 2">
    <name type="scientific">Cardiocondyla obscurior</name>
    <dbReference type="NCBI Taxonomy" id="286306"/>
    <lineage>
        <taxon>Eukaryota</taxon>
        <taxon>Metazoa</taxon>
        <taxon>Ecdysozoa</taxon>
        <taxon>Arthropoda</taxon>
        <taxon>Hexapoda</taxon>
        <taxon>Insecta</taxon>
        <taxon>Pterygota</taxon>
        <taxon>Neoptera</taxon>
        <taxon>Endopterygota</taxon>
        <taxon>Hymenoptera</taxon>
        <taxon>Apocrita</taxon>
        <taxon>Aculeata</taxon>
        <taxon>Formicoidea</taxon>
        <taxon>Formicidae</taxon>
        <taxon>Myrmicinae</taxon>
        <taxon>Cardiocondyla</taxon>
    </lineage>
</organism>
<proteinExistence type="predicted"/>